<evidence type="ECO:0000313" key="3">
    <source>
        <dbReference type="Proteomes" id="UP001156601"/>
    </source>
</evidence>
<name>A0AA37WJK2_9ALTE</name>
<feature type="chain" id="PRO_5041204376" description="DUF4402 domain-containing protein" evidence="1">
    <location>
        <begin position="24"/>
        <end position="171"/>
    </location>
</feature>
<evidence type="ECO:0000313" key="2">
    <source>
        <dbReference type="EMBL" id="GLR72227.1"/>
    </source>
</evidence>
<dbReference type="RefSeq" id="WP_284218628.1">
    <property type="nucleotide sequence ID" value="NZ_BSOT01000009.1"/>
</dbReference>
<dbReference type="EMBL" id="BSOT01000009">
    <property type="protein sequence ID" value="GLR72227.1"/>
    <property type="molecule type" value="Genomic_DNA"/>
</dbReference>
<protein>
    <recommendedName>
        <fullName evidence="4">DUF4402 domain-containing protein</fullName>
    </recommendedName>
</protein>
<gene>
    <name evidence="2" type="ORF">GCM10007852_31350</name>
</gene>
<accession>A0AA37WJK2</accession>
<organism evidence="2 3">
    <name type="scientific">Agaribacter marinus</name>
    <dbReference type="NCBI Taxonomy" id="1431249"/>
    <lineage>
        <taxon>Bacteria</taxon>
        <taxon>Pseudomonadati</taxon>
        <taxon>Pseudomonadota</taxon>
        <taxon>Gammaproteobacteria</taxon>
        <taxon>Alteromonadales</taxon>
        <taxon>Alteromonadaceae</taxon>
        <taxon>Agaribacter</taxon>
    </lineage>
</organism>
<dbReference type="Proteomes" id="UP001156601">
    <property type="component" value="Unassembled WGS sequence"/>
</dbReference>
<keyword evidence="3" id="KW-1185">Reference proteome</keyword>
<reference evidence="2" key="2">
    <citation type="submission" date="2023-01" db="EMBL/GenBank/DDBJ databases">
        <title>Draft genome sequence of Agaribacter marinus strain NBRC 110023.</title>
        <authorList>
            <person name="Sun Q."/>
            <person name="Mori K."/>
        </authorList>
    </citation>
    <scope>NUCLEOTIDE SEQUENCE</scope>
    <source>
        <strain evidence="2">NBRC 110023</strain>
    </source>
</reference>
<sequence length="171" mass="17776">MSTFKTRLTSIFFVLILARVSHASDQTFQATVTAHPDTEFNETQAVNFGRIATFVGAACSLGADGTVSGNCDSGGASASPGQINFSGITNNSIVSVSVTGGSSEFVTLTTQSNIQLGALQIPLADNTPVVVYVGANANNFGISVFGEMEVIQTLVPGSTYTNDYTVEVSFQ</sequence>
<comment type="caution">
    <text evidence="2">The sequence shown here is derived from an EMBL/GenBank/DDBJ whole genome shotgun (WGS) entry which is preliminary data.</text>
</comment>
<keyword evidence="1" id="KW-0732">Signal</keyword>
<feature type="signal peptide" evidence="1">
    <location>
        <begin position="1"/>
        <end position="23"/>
    </location>
</feature>
<proteinExistence type="predicted"/>
<evidence type="ECO:0000256" key="1">
    <source>
        <dbReference type="SAM" id="SignalP"/>
    </source>
</evidence>
<reference evidence="2" key="1">
    <citation type="journal article" date="2014" name="Int. J. Syst. Evol. Microbiol.">
        <title>Complete genome sequence of Corynebacterium casei LMG S-19264T (=DSM 44701T), isolated from a smear-ripened cheese.</title>
        <authorList>
            <consortium name="US DOE Joint Genome Institute (JGI-PGF)"/>
            <person name="Walter F."/>
            <person name="Albersmeier A."/>
            <person name="Kalinowski J."/>
            <person name="Ruckert C."/>
        </authorList>
    </citation>
    <scope>NUCLEOTIDE SEQUENCE</scope>
    <source>
        <strain evidence="2">NBRC 110023</strain>
    </source>
</reference>
<dbReference type="AlphaFoldDB" id="A0AA37WJK2"/>
<evidence type="ECO:0008006" key="4">
    <source>
        <dbReference type="Google" id="ProtNLM"/>
    </source>
</evidence>